<evidence type="ECO:0000313" key="5">
    <source>
        <dbReference type="EMBL" id="KAK7798255.1"/>
    </source>
</evidence>
<sequence>GQDEEDRDGTTSVIILKGEILSLAEHFPEMHPGVLSAYRMALDVMISILKKVSAPAGVSNRDKMLNIIDSSITMKVIDQWSSLACNIALDAVQTVQFEDNGQKDIDVKKQGWESYLGTSPKTHVPYGSQGRDHPQTYDYIKNPQIVLLDFSLKGGFHPNPANGRRVHSLVVVILEKGISDLAQRYCMLVNITAIQSLDDRQQSLLEPLGPGYRPEEPREDVGAGAGLLEVKKIGDEYFTFITECKGPRPVPFCIEEPNRRYSQK</sequence>
<dbReference type="InterPro" id="IPR027409">
    <property type="entry name" value="GroEL-like_apical_dom_sf"/>
</dbReference>
<comment type="caution">
    <text evidence="5">The sequence shown here is derived from an EMBL/GenBank/DDBJ whole genome shotgun (WGS) entry which is preliminary data.</text>
</comment>
<dbReference type="GO" id="GO:0005524">
    <property type="term" value="F:ATP binding"/>
    <property type="evidence" value="ECO:0007669"/>
    <property type="project" value="UniProtKB-KW"/>
</dbReference>
<reference evidence="5 6" key="1">
    <citation type="journal article" date="2023" name="bioRxiv">
        <title>Conserved and derived expression patterns and positive selection on dental genes reveal complex evolutionary context of ever-growing rodent molars.</title>
        <authorList>
            <person name="Calamari Z.T."/>
            <person name="Song A."/>
            <person name="Cohen E."/>
            <person name="Akter M."/>
            <person name="Roy R.D."/>
            <person name="Hallikas O."/>
            <person name="Christensen M.M."/>
            <person name="Li P."/>
            <person name="Marangoni P."/>
            <person name="Jernvall J."/>
            <person name="Klein O.D."/>
        </authorList>
    </citation>
    <scope>NUCLEOTIDE SEQUENCE [LARGE SCALE GENOMIC DNA]</scope>
    <source>
        <strain evidence="5">V071</strain>
    </source>
</reference>
<dbReference type="Proteomes" id="UP001488838">
    <property type="component" value="Unassembled WGS sequence"/>
</dbReference>
<gene>
    <name evidence="5" type="ORF">U0070_025691</name>
</gene>
<evidence type="ECO:0000313" key="6">
    <source>
        <dbReference type="Proteomes" id="UP001488838"/>
    </source>
</evidence>
<dbReference type="InterPro" id="IPR027410">
    <property type="entry name" value="TCP-1-like_intermed_sf"/>
</dbReference>
<proteinExistence type="inferred from homology"/>
<dbReference type="Gene3D" id="3.30.260.10">
    <property type="entry name" value="TCP-1-like chaperonin intermediate domain"/>
    <property type="match status" value="1"/>
</dbReference>
<keyword evidence="6" id="KW-1185">Reference proteome</keyword>
<dbReference type="SUPFAM" id="SSF52029">
    <property type="entry name" value="GroEL apical domain-like"/>
    <property type="match status" value="1"/>
</dbReference>
<dbReference type="SUPFAM" id="SSF54849">
    <property type="entry name" value="GroEL-intermediate domain like"/>
    <property type="match status" value="1"/>
</dbReference>
<keyword evidence="3" id="KW-0067">ATP-binding</keyword>
<evidence type="ECO:0000256" key="2">
    <source>
        <dbReference type="ARBA" id="ARBA00022741"/>
    </source>
</evidence>
<evidence type="ECO:0000256" key="1">
    <source>
        <dbReference type="ARBA" id="ARBA00008020"/>
    </source>
</evidence>
<protein>
    <submittedName>
        <fullName evidence="5">Uncharacterized protein</fullName>
    </submittedName>
</protein>
<dbReference type="Gene3D" id="1.10.560.10">
    <property type="entry name" value="GroEL-like equatorial domain"/>
    <property type="match status" value="1"/>
</dbReference>
<accession>A0AAW0H9G4</accession>
<organism evidence="5 6">
    <name type="scientific">Myodes glareolus</name>
    <name type="common">Bank vole</name>
    <name type="synonym">Clethrionomys glareolus</name>
    <dbReference type="NCBI Taxonomy" id="447135"/>
    <lineage>
        <taxon>Eukaryota</taxon>
        <taxon>Metazoa</taxon>
        <taxon>Chordata</taxon>
        <taxon>Craniata</taxon>
        <taxon>Vertebrata</taxon>
        <taxon>Euteleostomi</taxon>
        <taxon>Mammalia</taxon>
        <taxon>Eutheria</taxon>
        <taxon>Euarchontoglires</taxon>
        <taxon>Glires</taxon>
        <taxon>Rodentia</taxon>
        <taxon>Myomorpha</taxon>
        <taxon>Muroidea</taxon>
        <taxon>Cricetidae</taxon>
        <taxon>Arvicolinae</taxon>
        <taxon>Myodes</taxon>
    </lineage>
</organism>
<keyword evidence="4" id="KW-0143">Chaperone</keyword>
<feature type="non-terminal residue" evidence="5">
    <location>
        <position position="1"/>
    </location>
</feature>
<dbReference type="EMBL" id="JBBHLL010000716">
    <property type="protein sequence ID" value="KAK7798255.1"/>
    <property type="molecule type" value="Genomic_DNA"/>
</dbReference>
<dbReference type="InterPro" id="IPR002423">
    <property type="entry name" value="Cpn60/GroEL/TCP-1"/>
</dbReference>
<keyword evidence="2" id="KW-0547">Nucleotide-binding</keyword>
<dbReference type="GO" id="GO:0140662">
    <property type="term" value="F:ATP-dependent protein folding chaperone"/>
    <property type="evidence" value="ECO:0007669"/>
    <property type="project" value="InterPro"/>
</dbReference>
<dbReference type="InterPro" id="IPR017998">
    <property type="entry name" value="Chaperone_TCP-1"/>
</dbReference>
<comment type="similarity">
    <text evidence="1">Belongs to the TCP-1 chaperonin family.</text>
</comment>
<dbReference type="InterPro" id="IPR027413">
    <property type="entry name" value="GROEL-like_equatorial_sf"/>
</dbReference>
<evidence type="ECO:0000256" key="4">
    <source>
        <dbReference type="ARBA" id="ARBA00023186"/>
    </source>
</evidence>
<dbReference type="SUPFAM" id="SSF48592">
    <property type="entry name" value="GroEL equatorial domain-like"/>
    <property type="match status" value="1"/>
</dbReference>
<dbReference type="AlphaFoldDB" id="A0AAW0H9G4"/>
<dbReference type="PANTHER" id="PTHR11353">
    <property type="entry name" value="CHAPERONIN"/>
    <property type="match status" value="1"/>
</dbReference>
<name>A0AAW0H9G4_MYOGA</name>
<dbReference type="Gene3D" id="3.50.7.10">
    <property type="entry name" value="GroEL"/>
    <property type="match status" value="2"/>
</dbReference>
<dbReference type="Pfam" id="PF00118">
    <property type="entry name" value="Cpn60_TCP1"/>
    <property type="match status" value="1"/>
</dbReference>
<evidence type="ECO:0000256" key="3">
    <source>
        <dbReference type="ARBA" id="ARBA00022840"/>
    </source>
</evidence>